<dbReference type="InterPro" id="IPR037126">
    <property type="entry name" value="PdaC/RsiV-like_sf"/>
</dbReference>
<organism evidence="1 2">
    <name type="scientific">Pontibacillus litoralis JSM 072002</name>
    <dbReference type="NCBI Taxonomy" id="1385512"/>
    <lineage>
        <taxon>Bacteria</taxon>
        <taxon>Bacillati</taxon>
        <taxon>Bacillota</taxon>
        <taxon>Bacilli</taxon>
        <taxon>Bacillales</taxon>
        <taxon>Bacillaceae</taxon>
        <taxon>Pontibacillus</taxon>
    </lineage>
</organism>
<dbReference type="AlphaFoldDB" id="A0A0A5G3A1"/>
<dbReference type="OrthoDB" id="2691575at2"/>
<evidence type="ECO:0008006" key="3">
    <source>
        <dbReference type="Google" id="ProtNLM"/>
    </source>
</evidence>
<gene>
    <name evidence="1" type="ORF">N784_08560</name>
</gene>
<dbReference type="eggNOG" id="ENOG50304AE">
    <property type="taxonomic scope" value="Bacteria"/>
</dbReference>
<evidence type="ECO:0000313" key="1">
    <source>
        <dbReference type="EMBL" id="KGX85550.1"/>
    </source>
</evidence>
<keyword evidence="2" id="KW-1185">Reference proteome</keyword>
<comment type="caution">
    <text evidence="1">The sequence shown here is derived from an EMBL/GenBank/DDBJ whole genome shotgun (WGS) entry which is preliminary data.</text>
</comment>
<dbReference type="Gene3D" id="3.90.640.20">
    <property type="entry name" value="Heat-shock cognate protein, ATPase"/>
    <property type="match status" value="1"/>
</dbReference>
<dbReference type="Gene3D" id="3.30.565.40">
    <property type="entry name" value="Fervidobacterium nodosum Rt17-B1 like"/>
    <property type="match status" value="1"/>
</dbReference>
<evidence type="ECO:0000313" key="2">
    <source>
        <dbReference type="Proteomes" id="UP000030401"/>
    </source>
</evidence>
<name>A0A0A5G3A1_9BACI</name>
<proteinExistence type="predicted"/>
<dbReference type="RefSeq" id="WP_036835283.1">
    <property type="nucleotide sequence ID" value="NZ_AVPG01000021.1"/>
</dbReference>
<dbReference type="EMBL" id="AVPG01000021">
    <property type="protein sequence ID" value="KGX85550.1"/>
    <property type="molecule type" value="Genomic_DNA"/>
</dbReference>
<dbReference type="STRING" id="1385512.N784_08560"/>
<sequence length="230" mass="27302">MILAMVLSVLVSSVHIPIEKAVTIEKNTLQQKEDWYDIKVEYPIMTSNEYGTYASQMNTMFHNKAKEHMEGSIQHAEVYRYLAQKRDAPLQYQYTYDITYNEKPLVSILYTHYELSSGPKDFSYHYAKTFHMQEGKELKLDDFFVPSSTFRTFLTKYVKSELNKQTDTVYFEQLESRPKFYLDKNDLVLFALPGDYVPPEEHAPHIRIPYEQLRPYLKEQYKSIFLSSMY</sequence>
<protein>
    <recommendedName>
        <fullName evidence="3">DUF3298 domain-containing protein</fullName>
    </recommendedName>
</protein>
<dbReference type="Proteomes" id="UP000030401">
    <property type="component" value="Unassembled WGS sequence"/>
</dbReference>
<accession>A0A0A5G3A1</accession>
<reference evidence="1 2" key="1">
    <citation type="submission" date="2013-08" db="EMBL/GenBank/DDBJ databases">
        <authorList>
            <person name="Huang J."/>
            <person name="Wang G."/>
        </authorList>
    </citation>
    <scope>NUCLEOTIDE SEQUENCE [LARGE SCALE GENOMIC DNA]</scope>
    <source>
        <strain evidence="1 2">JSM 072002</strain>
    </source>
</reference>